<dbReference type="RefSeq" id="WP_052165042.1">
    <property type="nucleotide sequence ID" value="NZ_BJEY01000002.1"/>
</dbReference>
<evidence type="ECO:0000313" key="2">
    <source>
        <dbReference type="Proteomes" id="UP000236500"/>
    </source>
</evidence>
<dbReference type="Proteomes" id="UP000236500">
    <property type="component" value="Unassembled WGS sequence"/>
</dbReference>
<protein>
    <recommendedName>
        <fullName evidence="3">Nucleotidyl transferase AbiEii toxin, Type IV TA system</fullName>
    </recommendedName>
</protein>
<organism evidence="1 2">
    <name type="scientific">Listeria newyorkensis</name>
    <dbReference type="NCBI Taxonomy" id="1497681"/>
    <lineage>
        <taxon>Bacteria</taxon>
        <taxon>Bacillati</taxon>
        <taxon>Bacillota</taxon>
        <taxon>Bacilli</taxon>
        <taxon>Bacillales</taxon>
        <taxon>Listeriaceae</taxon>
        <taxon>Listeria</taxon>
    </lineage>
</organism>
<dbReference type="InterPro" id="IPR014942">
    <property type="entry name" value="AbiEii"/>
</dbReference>
<reference evidence="1 2" key="1">
    <citation type="submission" date="2016-11" db="EMBL/GenBank/DDBJ databases">
        <title>Whole Genome Sequence of Listeria newyorkensis.</title>
        <authorList>
            <person name="Frink S."/>
            <person name="Morales C."/>
            <person name="Kiang D."/>
        </authorList>
    </citation>
    <scope>NUCLEOTIDE SEQUENCE [LARGE SCALE GENOMIC DNA]</scope>
    <source>
        <strain evidence="1 2">F1604011-044</strain>
    </source>
</reference>
<dbReference type="EMBL" id="MPDH01000001">
    <property type="protein sequence ID" value="PNP95039.1"/>
    <property type="molecule type" value="Genomic_DNA"/>
</dbReference>
<keyword evidence="2" id="KW-1185">Reference proteome</keyword>
<gene>
    <name evidence="1" type="ORF">BMT55_01445</name>
</gene>
<evidence type="ECO:0008006" key="3">
    <source>
        <dbReference type="Google" id="ProtNLM"/>
    </source>
</evidence>
<proteinExistence type="predicted"/>
<sequence>MHLFKDKETFEQLIIATGAAKSLSEAIVEKDYYVSMLLRELSERLPDIVFKGGTSLSKAYHVIDRFSEDIDLTFVARLKNTELKRSKECIIAIIADLGLELANPDRVMSRRRFNCYEIYLDNLRPNHALKEHLLIETFAHYVPYPVVEKRISNYIFEYLESIDRIDLAEVFPELKPFSMKVQSIERTYIDKIFAVMDHYVKCNSIGLSRHLYDLHKIAEHVDVKSETIRSLFLDVQKELAVDVEQNPSAEIGFACQKVLISLLESDYYKADYESITAQLIQDNMSYEAVKLFLLVTFENMCDCFARPTKFRVRYRNESPKKGCYRPTRMRCGTIL</sequence>
<dbReference type="Pfam" id="PF08843">
    <property type="entry name" value="AbiEii"/>
    <property type="match status" value="1"/>
</dbReference>
<evidence type="ECO:0000313" key="1">
    <source>
        <dbReference type="EMBL" id="PNP95039.1"/>
    </source>
</evidence>
<dbReference type="Gene3D" id="3.10.450.620">
    <property type="entry name" value="JHP933, nucleotidyltransferase-like core domain"/>
    <property type="match status" value="1"/>
</dbReference>
<accession>A0ABX4XU02</accession>
<name>A0ABX4XU02_9LIST</name>
<comment type="caution">
    <text evidence="1">The sequence shown here is derived from an EMBL/GenBank/DDBJ whole genome shotgun (WGS) entry which is preliminary data.</text>
</comment>